<keyword evidence="1" id="KW-1133">Transmembrane helix</keyword>
<feature type="transmembrane region" description="Helical" evidence="1">
    <location>
        <begin position="172"/>
        <end position="192"/>
    </location>
</feature>
<feature type="domain" description="DUF6273" evidence="2">
    <location>
        <begin position="542"/>
        <end position="700"/>
    </location>
</feature>
<dbReference type="Proteomes" id="UP001144256">
    <property type="component" value="Unassembled WGS sequence"/>
</dbReference>
<dbReference type="RefSeq" id="WP_281813011.1">
    <property type="nucleotide sequence ID" value="NZ_BRLB01000001.1"/>
</dbReference>
<dbReference type="EMBL" id="BRLB01000001">
    <property type="protein sequence ID" value="GKX28585.1"/>
    <property type="molecule type" value="Genomic_DNA"/>
</dbReference>
<evidence type="ECO:0000313" key="3">
    <source>
        <dbReference type="EMBL" id="GKX28585.1"/>
    </source>
</evidence>
<feature type="transmembrane region" description="Helical" evidence="1">
    <location>
        <begin position="144"/>
        <end position="160"/>
    </location>
</feature>
<feature type="transmembrane region" description="Helical" evidence="1">
    <location>
        <begin position="199"/>
        <end position="214"/>
    </location>
</feature>
<evidence type="ECO:0000259" key="2">
    <source>
        <dbReference type="Pfam" id="PF19789"/>
    </source>
</evidence>
<proteinExistence type="predicted"/>
<evidence type="ECO:0000313" key="4">
    <source>
        <dbReference type="Proteomes" id="UP001144256"/>
    </source>
</evidence>
<organism evidence="3 4">
    <name type="scientific">Vallitalea longa</name>
    <dbReference type="NCBI Taxonomy" id="2936439"/>
    <lineage>
        <taxon>Bacteria</taxon>
        <taxon>Bacillati</taxon>
        <taxon>Bacillota</taxon>
        <taxon>Clostridia</taxon>
        <taxon>Lachnospirales</taxon>
        <taxon>Vallitaleaceae</taxon>
        <taxon>Vallitalea</taxon>
    </lineage>
</organism>
<keyword evidence="4" id="KW-1185">Reference proteome</keyword>
<keyword evidence="1" id="KW-0472">Membrane</keyword>
<name>A0A9W5Y7S5_9FIRM</name>
<dbReference type="InterPro" id="IPR046240">
    <property type="entry name" value="DUF6273"/>
</dbReference>
<dbReference type="Pfam" id="PF19789">
    <property type="entry name" value="DUF6273"/>
    <property type="match status" value="1"/>
</dbReference>
<evidence type="ECO:0000256" key="1">
    <source>
        <dbReference type="SAM" id="Phobius"/>
    </source>
</evidence>
<feature type="transmembrane region" description="Helical" evidence="1">
    <location>
        <begin position="397"/>
        <end position="417"/>
    </location>
</feature>
<reference evidence="3" key="1">
    <citation type="submission" date="2022-06" db="EMBL/GenBank/DDBJ databases">
        <title>Vallitalea longa sp. nov., an anaerobic bacterium isolated from marine sediment.</title>
        <authorList>
            <person name="Hirano S."/>
            <person name="Terahara T."/>
            <person name="Mori K."/>
            <person name="Hamada M."/>
            <person name="Matsumoto R."/>
            <person name="Kobayashi T."/>
        </authorList>
    </citation>
    <scope>NUCLEOTIDE SEQUENCE</scope>
    <source>
        <strain evidence="3">SH18-1</strain>
    </source>
</reference>
<dbReference type="AlphaFoldDB" id="A0A9W5Y7S5"/>
<feature type="transmembrane region" description="Helical" evidence="1">
    <location>
        <begin position="118"/>
        <end position="137"/>
    </location>
</feature>
<accession>A0A9W5Y7S5</accession>
<protein>
    <recommendedName>
        <fullName evidence="2">DUF6273 domain-containing protein</fullName>
    </recommendedName>
</protein>
<gene>
    <name evidence="3" type="ORF">SH1V18_10650</name>
</gene>
<keyword evidence="1" id="KW-0812">Transmembrane</keyword>
<feature type="transmembrane region" description="Helical" evidence="1">
    <location>
        <begin position="243"/>
        <end position="262"/>
    </location>
</feature>
<feature type="transmembrane region" description="Helical" evidence="1">
    <location>
        <begin position="429"/>
        <end position="452"/>
    </location>
</feature>
<feature type="transmembrane region" description="Helical" evidence="1">
    <location>
        <begin position="5"/>
        <end position="22"/>
    </location>
</feature>
<feature type="transmembrane region" description="Helical" evidence="1">
    <location>
        <begin position="492"/>
        <end position="512"/>
    </location>
</feature>
<sequence length="705" mass="81810">MKRNVWYFILFMILVVTGYLLINYPTTVGLADNCDFGRVIQPVGLASDENDKYFYAQQDFAYDREFNSLSEYIKFIINPGIHNISGYKSTHSVIVNLAQVINGVVKYSRYNKIYDFDIRAISILYLMLVSLGIVLLIKGFRYKNILFKILLSAIIIFIYFDKGYLVYFNSFFGEPLILVSLLIYIGSMLCIINGKRDKYILYIVNFIAGCIFIGAKVANIPLGILMIIFSGLLFYYKRDNKIRALIVMGSLCMLVTSVYYYVSVPKWMGDVNKYHSLFYGVLKDSDNPKEDLSYLDIDEKYLNLQGTHGYMDHSGFDIYSDEFREEVYKKATPMKISLFYLTHPDRLMDKIKLSAVSSTIIRPPYLGNYNRKDYDEGVKFDESFSLWEKLRKTAYESALFIIVVIFILFIITTILLTRRNKSRGDKKRNILPLVFRVMIILFAGSQFILPVIGNGEADLIKHMFLFNVLLDLTIIFIVADILKLLEKRRYKIIAGITGFIIICVVSSIVMNYSNNNKTMVFGKYNNEDIVWEILDETDDYYFIATNDVIDVMKFDEDDSNLWIDSDVRKWLNNETEEGFLYGFNAEEKEKIINTPIKTILSPDKNTLIEQGNKPHYWYCIPGYITQNVNEAYGSVNEERVFMLDVNDYDKHVVNKKKSRSYWLRTPYTNSRFVRVVGLDGFAYHKEANTSSIGIVPCMYIRKDGN</sequence>
<comment type="caution">
    <text evidence="3">The sequence shown here is derived from an EMBL/GenBank/DDBJ whole genome shotgun (WGS) entry which is preliminary data.</text>
</comment>
<feature type="transmembrane region" description="Helical" evidence="1">
    <location>
        <begin position="464"/>
        <end position="485"/>
    </location>
</feature>